<dbReference type="GO" id="GO:0044550">
    <property type="term" value="P:secondary metabolite biosynthetic process"/>
    <property type="evidence" value="ECO:0007669"/>
    <property type="project" value="UniProtKB-ARBA"/>
</dbReference>
<feature type="domain" description="O-methyltransferase C-terminal" evidence="4">
    <location>
        <begin position="202"/>
        <end position="349"/>
    </location>
</feature>
<dbReference type="GO" id="GO:0008171">
    <property type="term" value="F:O-methyltransferase activity"/>
    <property type="evidence" value="ECO:0007669"/>
    <property type="project" value="InterPro"/>
</dbReference>
<dbReference type="InterPro" id="IPR016461">
    <property type="entry name" value="COMT-like"/>
</dbReference>
<accession>A0A2I2GM10</accession>
<dbReference type="VEuPathDB" id="FungiDB:P170DRAFT_451850"/>
<evidence type="ECO:0000256" key="1">
    <source>
        <dbReference type="ARBA" id="ARBA00022603"/>
    </source>
</evidence>
<protein>
    <submittedName>
        <fullName evidence="5">O-methyltransferase</fullName>
    </submittedName>
</protein>
<dbReference type="PANTHER" id="PTHR43712">
    <property type="entry name" value="PUTATIVE (AFU_ORTHOLOGUE AFUA_4G14580)-RELATED"/>
    <property type="match status" value="1"/>
</dbReference>
<keyword evidence="3" id="KW-0949">S-adenosyl-L-methionine</keyword>
<dbReference type="Gene3D" id="3.40.50.150">
    <property type="entry name" value="Vaccinia Virus protein VP39"/>
    <property type="match status" value="1"/>
</dbReference>
<dbReference type="Proteomes" id="UP000234275">
    <property type="component" value="Unassembled WGS sequence"/>
</dbReference>
<keyword evidence="6" id="KW-1185">Reference proteome</keyword>
<evidence type="ECO:0000256" key="2">
    <source>
        <dbReference type="ARBA" id="ARBA00022679"/>
    </source>
</evidence>
<dbReference type="GeneID" id="36558926"/>
<dbReference type="SUPFAM" id="SSF53335">
    <property type="entry name" value="S-adenosyl-L-methionine-dependent methyltransferases"/>
    <property type="match status" value="1"/>
</dbReference>
<name>A0A2I2GM10_9EURO</name>
<reference evidence="5 6" key="1">
    <citation type="submission" date="2016-12" db="EMBL/GenBank/DDBJ databases">
        <title>The genomes of Aspergillus section Nigri reveals drivers in fungal speciation.</title>
        <authorList>
            <consortium name="DOE Joint Genome Institute"/>
            <person name="Vesth T.C."/>
            <person name="Nybo J."/>
            <person name="Theobald S."/>
            <person name="Brandl J."/>
            <person name="Frisvad J.C."/>
            <person name="Nielsen K.F."/>
            <person name="Lyhne E.K."/>
            <person name="Kogle M.E."/>
            <person name="Kuo A."/>
            <person name="Riley R."/>
            <person name="Clum A."/>
            <person name="Nolan M."/>
            <person name="Lipzen A."/>
            <person name="Salamov A."/>
            <person name="Henrissat B."/>
            <person name="Wiebenga A."/>
            <person name="De Vries R.P."/>
            <person name="Grigoriev I.V."/>
            <person name="Mortensen U.H."/>
            <person name="Andersen M.R."/>
            <person name="Baker S.E."/>
        </authorList>
    </citation>
    <scope>NUCLEOTIDE SEQUENCE [LARGE SCALE GENOMIC DNA]</scope>
    <source>
        <strain evidence="5 6">IBT 23096</strain>
    </source>
</reference>
<evidence type="ECO:0000313" key="5">
    <source>
        <dbReference type="EMBL" id="PLB53915.1"/>
    </source>
</evidence>
<dbReference type="OrthoDB" id="1535081at2759"/>
<sequence>MASITAGIAVLKAVTSPAAIGFIPVAIEFRLFDLLVELKEPVNAERVLAAYKDEIKGHDAKTPNPGVLLIADTLFAMAGLGFVDITSDELYSPNEITRHLAAFQSAQHGALHFATEALLGATFLMPKLKAENLAYPFEELDTPIQYGYRQMGNEQFAKQHTYSIMAEQGRMDSFNIFMAGKFMKANSVPERMKVLGYDFQFVLNEATADTSRTLVDIGGGRGELLLEIKEAFPQLQTSDLVVQEFNDDIGNVEGVTQVTWDFKAENSPQPIKGALVYHLAHILHNLPDLEAVRLLQKISEAMAPHSRLLLHEFGKNANHGKMHATMIVLFGGRERSSSEWHQMAALAGLKVTFEVYPPFGEGLIEMRKA</sequence>
<proteinExistence type="predicted"/>
<dbReference type="PANTHER" id="PTHR43712:SF18">
    <property type="entry name" value="PUTATIVE (AFU_ORTHOLOGUE AFUA_4G14240)-RELATED"/>
    <property type="match status" value="1"/>
</dbReference>
<keyword evidence="1 5" id="KW-0489">Methyltransferase</keyword>
<comment type="caution">
    <text evidence="5">The sequence shown here is derived from an EMBL/GenBank/DDBJ whole genome shotgun (WGS) entry which is preliminary data.</text>
</comment>
<dbReference type="AlphaFoldDB" id="A0A2I2GM10"/>
<dbReference type="EMBL" id="MSFO01000001">
    <property type="protein sequence ID" value="PLB53915.1"/>
    <property type="molecule type" value="Genomic_DNA"/>
</dbReference>
<evidence type="ECO:0000313" key="6">
    <source>
        <dbReference type="Proteomes" id="UP000234275"/>
    </source>
</evidence>
<dbReference type="Pfam" id="PF00891">
    <property type="entry name" value="Methyltransf_2"/>
    <property type="match status" value="1"/>
</dbReference>
<organism evidence="5 6">
    <name type="scientific">Aspergillus steynii IBT 23096</name>
    <dbReference type="NCBI Taxonomy" id="1392250"/>
    <lineage>
        <taxon>Eukaryota</taxon>
        <taxon>Fungi</taxon>
        <taxon>Dikarya</taxon>
        <taxon>Ascomycota</taxon>
        <taxon>Pezizomycotina</taxon>
        <taxon>Eurotiomycetes</taxon>
        <taxon>Eurotiomycetidae</taxon>
        <taxon>Eurotiales</taxon>
        <taxon>Aspergillaceae</taxon>
        <taxon>Aspergillus</taxon>
        <taxon>Aspergillus subgen. Circumdati</taxon>
    </lineage>
</organism>
<dbReference type="RefSeq" id="XP_024709217.1">
    <property type="nucleotide sequence ID" value="XM_024851227.1"/>
</dbReference>
<gene>
    <name evidence="5" type="ORF">P170DRAFT_451850</name>
</gene>
<dbReference type="GO" id="GO:0032259">
    <property type="term" value="P:methylation"/>
    <property type="evidence" value="ECO:0007669"/>
    <property type="project" value="UniProtKB-KW"/>
</dbReference>
<dbReference type="InterPro" id="IPR029063">
    <property type="entry name" value="SAM-dependent_MTases_sf"/>
</dbReference>
<dbReference type="InterPro" id="IPR001077">
    <property type="entry name" value="COMT_C"/>
</dbReference>
<dbReference type="PROSITE" id="PS51683">
    <property type="entry name" value="SAM_OMT_II"/>
    <property type="match status" value="1"/>
</dbReference>
<evidence type="ECO:0000259" key="4">
    <source>
        <dbReference type="Pfam" id="PF00891"/>
    </source>
</evidence>
<keyword evidence="2 5" id="KW-0808">Transferase</keyword>
<evidence type="ECO:0000256" key="3">
    <source>
        <dbReference type="ARBA" id="ARBA00022691"/>
    </source>
</evidence>